<dbReference type="PANTHER" id="PTHR48051">
    <property type="match status" value="1"/>
</dbReference>
<evidence type="ECO:0000313" key="4">
    <source>
        <dbReference type="Proteomes" id="UP000253551"/>
    </source>
</evidence>
<comment type="caution">
    <text evidence="3">The sequence shown here is derived from an EMBL/GenBank/DDBJ whole genome shotgun (WGS) entry which is preliminary data.</text>
</comment>
<protein>
    <recommendedName>
        <fullName evidence="5">Leucine-rich repeat-containing protein 58</fullName>
    </recommendedName>
</protein>
<keyword evidence="4" id="KW-1185">Reference proteome</keyword>
<dbReference type="Pfam" id="PF13855">
    <property type="entry name" value="LRR_8"/>
    <property type="match status" value="2"/>
</dbReference>
<dbReference type="InterPro" id="IPR032675">
    <property type="entry name" value="LRR_dom_sf"/>
</dbReference>
<sequence>MGQITSSYEETSVFAYLTNPLVDKSDTMKKDCIVLHPEFYGLKPSASIHSIKRIEGERPDSGFVSTSLDGNLQLLKDLAYIDQTYYDSNSTSSVKEYTITNIPKEDNGAYISFADAKLTSPDKMLREVYLSSRSIYSLSSNIGMLSMIKKLDLSNNHLTELPESIGYMQNLEHLTVSKNRITHLPHTIGYLSNLFELDVSYNQIQELTPFIIYLEKLKSLSLAHNLLDSLPTEISGLKNLIALDLSRNPLRILPAEVSQLPFLRRMKLEDCPLDTELVYPLQHNPVSLFETCARTIVRKQVKIDPTLPGHVVQYIQSAKFCTSCRGPYFDSYVLRGRWIEKADVQIPLQYTLCSAHWSDAEDRLLSIFSMQPETACQNTQLLCRPRLPSKPTTTTTAERLGSITRQTRHSALSPPSTIDSSVMADTLEDMIGDQSTSKQPIRHRFGKSNLVDWASKLRRH</sequence>
<name>A0A367KE65_RHIST</name>
<dbReference type="OrthoDB" id="660555at2759"/>
<dbReference type="EMBL" id="PJQM01001845">
    <property type="protein sequence ID" value="RCI00400.1"/>
    <property type="molecule type" value="Genomic_DNA"/>
</dbReference>
<dbReference type="SMART" id="SM00364">
    <property type="entry name" value="LRR_BAC"/>
    <property type="match status" value="5"/>
</dbReference>
<evidence type="ECO:0008006" key="5">
    <source>
        <dbReference type="Google" id="ProtNLM"/>
    </source>
</evidence>
<dbReference type="InterPro" id="IPR003591">
    <property type="entry name" value="Leu-rich_rpt_typical-subtyp"/>
</dbReference>
<dbReference type="PRINTS" id="PR00019">
    <property type="entry name" value="LEURICHRPT"/>
</dbReference>
<dbReference type="Gene3D" id="3.80.10.10">
    <property type="entry name" value="Ribonuclease Inhibitor"/>
    <property type="match status" value="1"/>
</dbReference>
<dbReference type="AlphaFoldDB" id="A0A367KE65"/>
<proteinExistence type="predicted"/>
<reference evidence="3 4" key="1">
    <citation type="journal article" date="2018" name="G3 (Bethesda)">
        <title>Phylogenetic and Phylogenomic Definition of Rhizopus Species.</title>
        <authorList>
            <person name="Gryganskyi A.P."/>
            <person name="Golan J."/>
            <person name="Dolatabadi S."/>
            <person name="Mondo S."/>
            <person name="Robb S."/>
            <person name="Idnurm A."/>
            <person name="Muszewska A."/>
            <person name="Steczkiewicz K."/>
            <person name="Masonjones S."/>
            <person name="Liao H.L."/>
            <person name="Gajdeczka M.T."/>
            <person name="Anike F."/>
            <person name="Vuek A."/>
            <person name="Anishchenko I.M."/>
            <person name="Voigt K."/>
            <person name="de Hoog G.S."/>
            <person name="Smith M.E."/>
            <person name="Heitman J."/>
            <person name="Vilgalys R."/>
            <person name="Stajich J.E."/>
        </authorList>
    </citation>
    <scope>NUCLEOTIDE SEQUENCE [LARGE SCALE GENOMIC DNA]</scope>
    <source>
        <strain evidence="3 4">LSU 92-RS-03</strain>
    </source>
</reference>
<dbReference type="Proteomes" id="UP000253551">
    <property type="component" value="Unassembled WGS sequence"/>
</dbReference>
<keyword evidence="2" id="KW-0677">Repeat</keyword>
<dbReference type="InterPro" id="IPR050216">
    <property type="entry name" value="LRR_domain-containing"/>
</dbReference>
<evidence type="ECO:0000256" key="2">
    <source>
        <dbReference type="ARBA" id="ARBA00022737"/>
    </source>
</evidence>
<evidence type="ECO:0000313" key="3">
    <source>
        <dbReference type="EMBL" id="RCI00400.1"/>
    </source>
</evidence>
<dbReference type="SUPFAM" id="SSF52058">
    <property type="entry name" value="L domain-like"/>
    <property type="match status" value="1"/>
</dbReference>
<keyword evidence="1" id="KW-0433">Leucine-rich repeat</keyword>
<dbReference type="STRING" id="4846.A0A367KE65"/>
<dbReference type="SMART" id="SM00369">
    <property type="entry name" value="LRR_TYP"/>
    <property type="match status" value="5"/>
</dbReference>
<gene>
    <name evidence="3" type="ORF">CU098_001863</name>
</gene>
<organism evidence="3 4">
    <name type="scientific">Rhizopus stolonifer</name>
    <name type="common">Rhizopus nigricans</name>
    <dbReference type="NCBI Taxonomy" id="4846"/>
    <lineage>
        <taxon>Eukaryota</taxon>
        <taxon>Fungi</taxon>
        <taxon>Fungi incertae sedis</taxon>
        <taxon>Mucoromycota</taxon>
        <taxon>Mucoromycotina</taxon>
        <taxon>Mucoromycetes</taxon>
        <taxon>Mucorales</taxon>
        <taxon>Mucorineae</taxon>
        <taxon>Rhizopodaceae</taxon>
        <taxon>Rhizopus</taxon>
    </lineage>
</organism>
<evidence type="ECO:0000256" key="1">
    <source>
        <dbReference type="ARBA" id="ARBA00022614"/>
    </source>
</evidence>
<dbReference type="InterPro" id="IPR001611">
    <property type="entry name" value="Leu-rich_rpt"/>
</dbReference>
<dbReference type="PROSITE" id="PS51450">
    <property type="entry name" value="LRR"/>
    <property type="match status" value="4"/>
</dbReference>
<dbReference type="PANTHER" id="PTHR48051:SF54">
    <property type="entry name" value="LEUCINE-RICH REPEAT-CONTAINING PROTEIN"/>
    <property type="match status" value="1"/>
</dbReference>
<dbReference type="GO" id="GO:0005737">
    <property type="term" value="C:cytoplasm"/>
    <property type="evidence" value="ECO:0007669"/>
    <property type="project" value="TreeGrafter"/>
</dbReference>
<accession>A0A367KE65</accession>